<dbReference type="InterPro" id="IPR053959">
    <property type="entry name" value="YvlB/LiaX_N"/>
</dbReference>
<dbReference type="PANTHER" id="PTHR34094">
    <property type="match status" value="1"/>
</dbReference>
<dbReference type="Proteomes" id="UP000249260">
    <property type="component" value="Unassembled WGS sequence"/>
</dbReference>
<protein>
    <submittedName>
        <fullName evidence="4">Uncharacterized protein</fullName>
    </submittedName>
</protein>
<evidence type="ECO:0000259" key="3">
    <source>
        <dbReference type="Pfam" id="PF22746"/>
    </source>
</evidence>
<evidence type="ECO:0000259" key="2">
    <source>
        <dbReference type="Pfam" id="PF13349"/>
    </source>
</evidence>
<dbReference type="InterPro" id="IPR025164">
    <property type="entry name" value="Toastrack_DUF4097"/>
</dbReference>
<accession>A0A328TWX5</accession>
<dbReference type="Pfam" id="PF13349">
    <property type="entry name" value="DUF4097"/>
    <property type="match status" value="1"/>
</dbReference>
<dbReference type="Pfam" id="PF22746">
    <property type="entry name" value="SHOCT-like_DUF2089-C"/>
    <property type="match status" value="1"/>
</dbReference>
<dbReference type="AlphaFoldDB" id="A0A328TWX5"/>
<feature type="domain" description="YvlB/LiaX N-terminal" evidence="3">
    <location>
        <begin position="3"/>
        <end position="32"/>
    </location>
</feature>
<feature type="domain" description="DUF4097" evidence="2">
    <location>
        <begin position="80"/>
        <end position="310"/>
    </location>
</feature>
<dbReference type="PANTHER" id="PTHR34094:SF1">
    <property type="entry name" value="PROTEIN FAM185A"/>
    <property type="match status" value="1"/>
</dbReference>
<dbReference type="EMBL" id="QLUW01000005">
    <property type="protein sequence ID" value="RAP74073.1"/>
    <property type="molecule type" value="Genomic_DNA"/>
</dbReference>
<dbReference type="RefSeq" id="WP_112884861.1">
    <property type="nucleotide sequence ID" value="NZ_QLUW01000005.1"/>
</dbReference>
<name>A0A328TWX5_9BACL</name>
<sequence>MHEERTMIARMIEERKITAEQGLALLEALERSETKPEAAAAEDRVQEDRSPAKETSGMQDGQAYWESKWPAFPTEYAEFKVDNANIQYRAWDQTYTQVHVSAVSRKANGSLDLQRWLEDAIKQSGDDERYKFILLTEEMNKYQIEAQVTISAPEGQSYEMFRLESENGNIDAGQVNAETAFFSTTNGNIGLAGVKAETVQSTTVNGNLSVNGMLAESAHLKTTNGEISVNGRCETLACQTTNGNIRLDDVAAELITSTTLNGNIHANSRYEELSCRTQNGFIAIQIQEGGECGVTADTHNGTIDIKIPEQAEGVYGELSTFSGTATCILNGKWLVNKQADGQVQSAFFRQDDEERLRLKATSVNGSITVTNG</sequence>
<comment type="caution">
    <text evidence="4">The sequence shown here is derived from an EMBL/GenBank/DDBJ whole genome shotgun (WGS) entry which is preliminary data.</text>
</comment>
<keyword evidence="5" id="KW-1185">Reference proteome</keyword>
<evidence type="ECO:0000313" key="5">
    <source>
        <dbReference type="Proteomes" id="UP000249260"/>
    </source>
</evidence>
<dbReference type="OrthoDB" id="2240743at2"/>
<evidence type="ECO:0000256" key="1">
    <source>
        <dbReference type="SAM" id="MobiDB-lite"/>
    </source>
</evidence>
<feature type="compositionally biased region" description="Basic and acidic residues" evidence="1">
    <location>
        <begin position="29"/>
        <end position="52"/>
    </location>
</feature>
<organism evidence="4 5">
    <name type="scientific">Paenibacillus montanisoli</name>
    <dbReference type="NCBI Taxonomy" id="2081970"/>
    <lineage>
        <taxon>Bacteria</taxon>
        <taxon>Bacillati</taxon>
        <taxon>Bacillota</taxon>
        <taxon>Bacilli</taxon>
        <taxon>Bacillales</taxon>
        <taxon>Paenibacillaceae</taxon>
        <taxon>Paenibacillus</taxon>
    </lineage>
</organism>
<reference evidence="4 5" key="1">
    <citation type="submission" date="2018-06" db="EMBL/GenBank/DDBJ databases">
        <title>Paenibacillus montanisoli sp. nov., isolated from mountain area soil.</title>
        <authorList>
            <person name="Wu M."/>
        </authorList>
    </citation>
    <scope>NUCLEOTIDE SEQUENCE [LARGE SCALE GENOMIC DNA]</scope>
    <source>
        <strain evidence="4 5">RA17</strain>
    </source>
</reference>
<feature type="region of interest" description="Disordered" evidence="1">
    <location>
        <begin position="29"/>
        <end position="60"/>
    </location>
</feature>
<evidence type="ECO:0000313" key="4">
    <source>
        <dbReference type="EMBL" id="RAP74073.1"/>
    </source>
</evidence>
<proteinExistence type="predicted"/>
<gene>
    <name evidence="4" type="ORF">DL346_23660</name>
</gene>